<dbReference type="GO" id="GO:0000155">
    <property type="term" value="F:phosphorelay sensor kinase activity"/>
    <property type="evidence" value="ECO:0007669"/>
    <property type="project" value="InterPro"/>
</dbReference>
<keyword evidence="10 11" id="KW-0472">Membrane</keyword>
<proteinExistence type="predicted"/>
<dbReference type="GO" id="GO:0005886">
    <property type="term" value="C:plasma membrane"/>
    <property type="evidence" value="ECO:0007669"/>
    <property type="project" value="UniProtKB-SubCell"/>
</dbReference>
<feature type="transmembrane region" description="Helical" evidence="11">
    <location>
        <begin position="17"/>
        <end position="39"/>
    </location>
</feature>
<dbReference type="Pfam" id="PF00512">
    <property type="entry name" value="HisKA"/>
    <property type="match status" value="1"/>
</dbReference>
<dbReference type="Gene3D" id="3.30.565.10">
    <property type="entry name" value="Histidine kinase-like ATPase, C-terminal domain"/>
    <property type="match status" value="1"/>
</dbReference>
<dbReference type="Proteomes" id="UP000199475">
    <property type="component" value="Unassembled WGS sequence"/>
</dbReference>
<gene>
    <name evidence="14" type="ORF">SAMN04488242_0586</name>
</gene>
<dbReference type="InterPro" id="IPR003661">
    <property type="entry name" value="HisK_dim/P_dom"/>
</dbReference>
<dbReference type="PROSITE" id="PS50885">
    <property type="entry name" value="HAMP"/>
    <property type="match status" value="1"/>
</dbReference>
<dbReference type="PANTHER" id="PTHR45436">
    <property type="entry name" value="SENSOR HISTIDINE KINASE YKOH"/>
    <property type="match status" value="1"/>
</dbReference>
<dbReference type="EMBL" id="FNGP01000001">
    <property type="protein sequence ID" value="SDL17522.1"/>
    <property type="molecule type" value="Genomic_DNA"/>
</dbReference>
<evidence type="ECO:0000256" key="5">
    <source>
        <dbReference type="ARBA" id="ARBA00022679"/>
    </source>
</evidence>
<evidence type="ECO:0000256" key="1">
    <source>
        <dbReference type="ARBA" id="ARBA00000085"/>
    </source>
</evidence>
<name>A0A1G9HXE4_9ACTN</name>
<dbReference type="InterPro" id="IPR050428">
    <property type="entry name" value="TCS_sensor_his_kinase"/>
</dbReference>
<dbReference type="CDD" id="cd00082">
    <property type="entry name" value="HisKA"/>
    <property type="match status" value="1"/>
</dbReference>
<evidence type="ECO:0000256" key="2">
    <source>
        <dbReference type="ARBA" id="ARBA00004236"/>
    </source>
</evidence>
<dbReference type="Gene3D" id="1.10.287.130">
    <property type="match status" value="1"/>
</dbReference>
<dbReference type="PANTHER" id="PTHR45436:SF5">
    <property type="entry name" value="SENSOR HISTIDINE KINASE TRCS"/>
    <property type="match status" value="1"/>
</dbReference>
<feature type="domain" description="HAMP" evidence="13">
    <location>
        <begin position="204"/>
        <end position="256"/>
    </location>
</feature>
<dbReference type="PRINTS" id="PR00344">
    <property type="entry name" value="BCTRLSENSOR"/>
</dbReference>
<evidence type="ECO:0000259" key="13">
    <source>
        <dbReference type="PROSITE" id="PS50885"/>
    </source>
</evidence>
<keyword evidence="5" id="KW-0808">Transferase</keyword>
<dbReference type="SMART" id="SM00387">
    <property type="entry name" value="HATPase_c"/>
    <property type="match status" value="1"/>
</dbReference>
<evidence type="ECO:0000256" key="4">
    <source>
        <dbReference type="ARBA" id="ARBA00022553"/>
    </source>
</evidence>
<dbReference type="InterPro" id="IPR036097">
    <property type="entry name" value="HisK_dim/P_sf"/>
</dbReference>
<evidence type="ECO:0000256" key="6">
    <source>
        <dbReference type="ARBA" id="ARBA00022692"/>
    </source>
</evidence>
<keyword evidence="15" id="KW-1185">Reference proteome</keyword>
<dbReference type="Pfam" id="PF00672">
    <property type="entry name" value="HAMP"/>
    <property type="match status" value="1"/>
</dbReference>
<protein>
    <recommendedName>
        <fullName evidence="3">histidine kinase</fullName>
        <ecNumber evidence="3">2.7.13.3</ecNumber>
    </recommendedName>
</protein>
<keyword evidence="7 14" id="KW-0418">Kinase</keyword>
<evidence type="ECO:0000256" key="9">
    <source>
        <dbReference type="ARBA" id="ARBA00023012"/>
    </source>
</evidence>
<dbReference type="Pfam" id="PF02518">
    <property type="entry name" value="HATPase_c"/>
    <property type="match status" value="1"/>
</dbReference>
<dbReference type="SUPFAM" id="SSF47384">
    <property type="entry name" value="Homodimeric domain of signal transducing histidine kinase"/>
    <property type="match status" value="1"/>
</dbReference>
<keyword evidence="6 11" id="KW-0812">Transmembrane</keyword>
<keyword evidence="8 11" id="KW-1133">Transmembrane helix</keyword>
<dbReference type="STRING" id="686624.SAMN04488242_0586"/>
<dbReference type="SUPFAM" id="SSF158472">
    <property type="entry name" value="HAMP domain-like"/>
    <property type="match status" value="1"/>
</dbReference>
<comment type="catalytic activity">
    <reaction evidence="1">
        <text>ATP + protein L-histidine = ADP + protein N-phospho-L-histidine.</text>
        <dbReference type="EC" id="2.7.13.3"/>
    </reaction>
</comment>
<dbReference type="InterPro" id="IPR036890">
    <property type="entry name" value="HATPase_C_sf"/>
</dbReference>
<dbReference type="CDD" id="cd06225">
    <property type="entry name" value="HAMP"/>
    <property type="match status" value="1"/>
</dbReference>
<evidence type="ECO:0000256" key="7">
    <source>
        <dbReference type="ARBA" id="ARBA00022777"/>
    </source>
</evidence>
<dbReference type="InterPro" id="IPR003594">
    <property type="entry name" value="HATPase_dom"/>
</dbReference>
<feature type="domain" description="Histidine kinase" evidence="12">
    <location>
        <begin position="264"/>
        <end position="472"/>
    </location>
</feature>
<evidence type="ECO:0000313" key="14">
    <source>
        <dbReference type="EMBL" id="SDL17522.1"/>
    </source>
</evidence>
<evidence type="ECO:0000313" key="15">
    <source>
        <dbReference type="Proteomes" id="UP000199475"/>
    </source>
</evidence>
<dbReference type="SMART" id="SM00304">
    <property type="entry name" value="HAMP"/>
    <property type="match status" value="1"/>
</dbReference>
<dbReference type="EC" id="2.7.13.3" evidence="3"/>
<evidence type="ECO:0000259" key="12">
    <source>
        <dbReference type="PROSITE" id="PS50109"/>
    </source>
</evidence>
<organism evidence="14 15">
    <name type="scientific">Tessaracoccus oleiagri</name>
    <dbReference type="NCBI Taxonomy" id="686624"/>
    <lineage>
        <taxon>Bacteria</taxon>
        <taxon>Bacillati</taxon>
        <taxon>Actinomycetota</taxon>
        <taxon>Actinomycetes</taxon>
        <taxon>Propionibacteriales</taxon>
        <taxon>Propionibacteriaceae</taxon>
        <taxon>Tessaracoccus</taxon>
    </lineage>
</organism>
<keyword evidence="9" id="KW-0902">Two-component regulatory system</keyword>
<evidence type="ECO:0000256" key="8">
    <source>
        <dbReference type="ARBA" id="ARBA00022989"/>
    </source>
</evidence>
<dbReference type="CDD" id="cd00075">
    <property type="entry name" value="HATPase"/>
    <property type="match status" value="1"/>
</dbReference>
<comment type="subcellular location">
    <subcellularLocation>
        <location evidence="2">Cell membrane</location>
    </subcellularLocation>
</comment>
<dbReference type="AlphaFoldDB" id="A0A1G9HXE4"/>
<dbReference type="InterPro" id="IPR004358">
    <property type="entry name" value="Sig_transdc_His_kin-like_C"/>
</dbReference>
<dbReference type="InterPro" id="IPR005467">
    <property type="entry name" value="His_kinase_dom"/>
</dbReference>
<evidence type="ECO:0000256" key="11">
    <source>
        <dbReference type="SAM" id="Phobius"/>
    </source>
</evidence>
<evidence type="ECO:0000256" key="10">
    <source>
        <dbReference type="ARBA" id="ARBA00023136"/>
    </source>
</evidence>
<dbReference type="OrthoDB" id="9786919at2"/>
<dbReference type="InterPro" id="IPR003660">
    <property type="entry name" value="HAMP_dom"/>
</dbReference>
<feature type="transmembrane region" description="Helical" evidence="11">
    <location>
        <begin position="183"/>
        <end position="203"/>
    </location>
</feature>
<dbReference type="SUPFAM" id="SSF55874">
    <property type="entry name" value="ATPase domain of HSP90 chaperone/DNA topoisomerase II/histidine kinase"/>
    <property type="match status" value="1"/>
</dbReference>
<keyword evidence="4" id="KW-0597">Phosphoprotein</keyword>
<dbReference type="Gene3D" id="6.10.340.10">
    <property type="match status" value="1"/>
</dbReference>
<dbReference type="PROSITE" id="PS50109">
    <property type="entry name" value="HIS_KIN"/>
    <property type="match status" value="1"/>
</dbReference>
<sequence>MMSATTEPRRVSIRQRIGAAMVLLVVLSLAVTGAIVVFLDDRSSRSRIDSYLTRTRDEFALLAREGVDPATGQPFDGPSQLLRTFLSRTVIDQNEGELGIVEGQVRWVSSENVTLRPEDDAELLAYILPLSEGDVMQMGTVTTAQRTYRYHLTPVKFPTESGALLHVYDLDALRDDLGRLTMIFVLAGLGTSLVSALVAWIVVGRLLRPVEDLRRAAESISETDLTSRVPLRGNDDLTQLSRTVNRMLDRVETSVTTQRQLLDDVGHELRTPITIVRGHLELVDPNDPADVRATRDLALDELDRMGALVGDLLVLARANQSDFVQPQWFSLATLTDQTVEKARGLGPRQWRLRSIESIDAWLDPNRITQAWLQLAANAVKYSDEGSAVTLGSRIVRGDVHLFVEDQGIGISPDELETIRTRFGRGSNTGLVAGAGLGLSIVESIAAAHGGHLKIESEPGVGSTFTIVLPLTPKEQLHEHDPDR</sequence>
<evidence type="ECO:0000256" key="3">
    <source>
        <dbReference type="ARBA" id="ARBA00012438"/>
    </source>
</evidence>
<accession>A0A1G9HXE4</accession>
<reference evidence="14 15" key="1">
    <citation type="submission" date="2016-10" db="EMBL/GenBank/DDBJ databases">
        <authorList>
            <person name="de Groot N.N."/>
        </authorList>
    </citation>
    <scope>NUCLEOTIDE SEQUENCE [LARGE SCALE GENOMIC DNA]</scope>
    <source>
        <strain evidence="14 15">CGMCC 1.9159</strain>
    </source>
</reference>
<dbReference type="SMART" id="SM00388">
    <property type="entry name" value="HisKA"/>
    <property type="match status" value="1"/>
</dbReference>